<dbReference type="Pfam" id="PF01612">
    <property type="entry name" value="DNA_pol_A_exo1"/>
    <property type="match status" value="1"/>
</dbReference>
<dbReference type="PANTHER" id="PTHR43040:SF1">
    <property type="entry name" value="RIBONUCLEASE D"/>
    <property type="match status" value="1"/>
</dbReference>
<evidence type="ECO:0000259" key="3">
    <source>
        <dbReference type="Pfam" id="PF01612"/>
    </source>
</evidence>
<dbReference type="RefSeq" id="XP_002503810.1">
    <property type="nucleotide sequence ID" value="XM_002503764.1"/>
</dbReference>
<evidence type="ECO:0000313" key="5">
    <source>
        <dbReference type="Proteomes" id="UP000002009"/>
    </source>
</evidence>
<dbReference type="GO" id="GO:0008408">
    <property type="term" value="F:3'-5' exonuclease activity"/>
    <property type="evidence" value="ECO:0007669"/>
    <property type="project" value="InterPro"/>
</dbReference>
<evidence type="ECO:0000313" key="4">
    <source>
        <dbReference type="EMBL" id="ACO65068.1"/>
    </source>
</evidence>
<dbReference type="InterPro" id="IPR002562">
    <property type="entry name" value="3'-5'_exonuclease_dom"/>
</dbReference>
<name>C1E9N9_MICCC</name>
<accession>C1E9N9</accession>
<dbReference type="InterPro" id="IPR036397">
    <property type="entry name" value="RNaseH_sf"/>
</dbReference>
<evidence type="ECO:0000256" key="2">
    <source>
        <dbReference type="SAM" id="SignalP"/>
    </source>
</evidence>
<feature type="chain" id="PRO_5013084728" description="3'-5' exonuclease domain-containing protein" evidence="2">
    <location>
        <begin position="16"/>
        <end position="503"/>
    </location>
</feature>
<dbReference type="InterPro" id="IPR012337">
    <property type="entry name" value="RNaseH-like_sf"/>
</dbReference>
<dbReference type="KEGG" id="mis:MICPUN_59788"/>
<keyword evidence="2" id="KW-0732">Signal</keyword>
<dbReference type="OrthoDB" id="532819at2759"/>
<feature type="domain" description="3'-5' exonuclease" evidence="3">
    <location>
        <begin position="238"/>
        <end position="352"/>
    </location>
</feature>
<dbReference type="GO" id="GO:0003676">
    <property type="term" value="F:nucleic acid binding"/>
    <property type="evidence" value="ECO:0007669"/>
    <property type="project" value="InterPro"/>
</dbReference>
<feature type="compositionally biased region" description="Basic residues" evidence="1">
    <location>
        <begin position="190"/>
        <end position="201"/>
    </location>
</feature>
<dbReference type="GO" id="GO:0006139">
    <property type="term" value="P:nucleobase-containing compound metabolic process"/>
    <property type="evidence" value="ECO:0007669"/>
    <property type="project" value="InterPro"/>
</dbReference>
<dbReference type="AlphaFoldDB" id="C1E9N9"/>
<reference evidence="4 5" key="1">
    <citation type="journal article" date="2009" name="Science">
        <title>Green evolution and dynamic adaptations revealed by genomes of the marine picoeukaryotes Micromonas.</title>
        <authorList>
            <person name="Worden A.Z."/>
            <person name="Lee J.H."/>
            <person name="Mock T."/>
            <person name="Rouze P."/>
            <person name="Simmons M.P."/>
            <person name="Aerts A.L."/>
            <person name="Allen A.E."/>
            <person name="Cuvelier M.L."/>
            <person name="Derelle E."/>
            <person name="Everett M.V."/>
            <person name="Foulon E."/>
            <person name="Grimwood J."/>
            <person name="Gundlach H."/>
            <person name="Henrissat B."/>
            <person name="Napoli C."/>
            <person name="McDonald S.M."/>
            <person name="Parker M.S."/>
            <person name="Rombauts S."/>
            <person name="Salamov A."/>
            <person name="Von Dassow P."/>
            <person name="Badger J.H."/>
            <person name="Coutinho P.M."/>
            <person name="Demir E."/>
            <person name="Dubchak I."/>
            <person name="Gentemann C."/>
            <person name="Eikrem W."/>
            <person name="Gready J.E."/>
            <person name="John U."/>
            <person name="Lanier W."/>
            <person name="Lindquist E.A."/>
            <person name="Lucas S."/>
            <person name="Mayer K.F."/>
            <person name="Moreau H."/>
            <person name="Not F."/>
            <person name="Otillar R."/>
            <person name="Panaud O."/>
            <person name="Pangilinan J."/>
            <person name="Paulsen I."/>
            <person name="Piegu B."/>
            <person name="Poliakov A."/>
            <person name="Robbens S."/>
            <person name="Schmutz J."/>
            <person name="Toulza E."/>
            <person name="Wyss T."/>
            <person name="Zelensky A."/>
            <person name="Zhou K."/>
            <person name="Armbrust E.V."/>
            <person name="Bhattacharya D."/>
            <person name="Goodenough U.W."/>
            <person name="Van de Peer Y."/>
            <person name="Grigoriev I.V."/>
        </authorList>
    </citation>
    <scope>NUCLEOTIDE SEQUENCE [LARGE SCALE GENOMIC DNA]</scope>
    <source>
        <strain evidence="5">RCC299 / NOUM17</strain>
    </source>
</reference>
<dbReference type="Proteomes" id="UP000002009">
    <property type="component" value="Chromosome 7"/>
</dbReference>
<sequence>MVASAVGVAWSTAHALLAASAGATPRARAPALHPRVVSHRGPTPLAAVEPAASPSLGGGTGGLGHRHRQSGSFPFASSRDMGKKARLRCASCGTEYKQRTDKSRFCSVRCAAVTGPSTGVGVAKPFKDMVPGAGGESKYGDVPPAFAGASVVAAASGYAGSGYGSDVSASSSSDFQWDGFGTGKGSKGGKGNRKRKKRAKKGAGGESLRPVEEDPRCTAVLQLLDRQCVVISGPGPAMDEAVARCAACDVVAVDCEGVNMSRVGAITLLQVAAGDSAYLFDVQAMGRACFEMVSDASVTNGRNLKSVLEDPKVVKLMFDCRVDSDALFHQHGVSLTNVFDVQLADVAARRANHHAVSLLSGMPKCAGRWLPKGPNQAEAALAAQGPDRAPIRSDSDAPPDAASVARVTEHLKRKVKEQYASNLGGDGELWAKRPLAEDVRRYAALDAWLLKEIYAAMEHANVLDEDWRARVVKESERRVGEYRDLEEPIMQFRCQERAQAPDL</sequence>
<dbReference type="SUPFAM" id="SSF53098">
    <property type="entry name" value="Ribonuclease H-like"/>
    <property type="match status" value="1"/>
</dbReference>
<proteinExistence type="predicted"/>
<organism evidence="4 5">
    <name type="scientific">Micromonas commoda (strain RCC299 / NOUM17 / CCMP2709)</name>
    <name type="common">Picoplanktonic green alga</name>
    <dbReference type="NCBI Taxonomy" id="296587"/>
    <lineage>
        <taxon>Eukaryota</taxon>
        <taxon>Viridiplantae</taxon>
        <taxon>Chlorophyta</taxon>
        <taxon>Mamiellophyceae</taxon>
        <taxon>Mamiellales</taxon>
        <taxon>Mamiellaceae</taxon>
        <taxon>Micromonas</taxon>
    </lineage>
</organism>
<dbReference type="OMA" id="LMFDCRV"/>
<dbReference type="Gene3D" id="3.30.420.10">
    <property type="entry name" value="Ribonuclease H-like superfamily/Ribonuclease H"/>
    <property type="match status" value="1"/>
</dbReference>
<dbReference type="InParanoid" id="C1E9N9"/>
<feature type="region of interest" description="Disordered" evidence="1">
    <location>
        <begin position="376"/>
        <end position="400"/>
    </location>
</feature>
<keyword evidence="5" id="KW-1185">Reference proteome</keyword>
<dbReference type="eggNOG" id="KOG2405">
    <property type="taxonomic scope" value="Eukaryota"/>
</dbReference>
<gene>
    <name evidence="4" type="ORF">MICPUN_59788</name>
</gene>
<feature type="region of interest" description="Disordered" evidence="1">
    <location>
        <begin position="36"/>
        <end position="78"/>
    </location>
</feature>
<feature type="signal peptide" evidence="2">
    <location>
        <begin position="1"/>
        <end position="15"/>
    </location>
</feature>
<evidence type="ECO:0000256" key="1">
    <source>
        <dbReference type="SAM" id="MobiDB-lite"/>
    </source>
</evidence>
<dbReference type="EMBL" id="CP001328">
    <property type="protein sequence ID" value="ACO65068.1"/>
    <property type="molecule type" value="Genomic_DNA"/>
</dbReference>
<protein>
    <recommendedName>
        <fullName evidence="3">3'-5' exonuclease domain-containing protein</fullName>
    </recommendedName>
</protein>
<dbReference type="GeneID" id="8244745"/>
<feature type="compositionally biased region" description="Gly residues" evidence="1">
    <location>
        <begin position="180"/>
        <end position="189"/>
    </location>
</feature>
<dbReference type="PANTHER" id="PTHR43040">
    <property type="entry name" value="RIBONUCLEASE D"/>
    <property type="match status" value="1"/>
</dbReference>
<feature type="region of interest" description="Disordered" evidence="1">
    <location>
        <begin position="180"/>
        <end position="211"/>
    </location>
</feature>